<feature type="compositionally biased region" description="Pro residues" evidence="1">
    <location>
        <begin position="511"/>
        <end position="538"/>
    </location>
</feature>
<dbReference type="Proteomes" id="UP001308005">
    <property type="component" value="Unassembled WGS sequence"/>
</dbReference>
<protein>
    <recommendedName>
        <fullName evidence="4">Transglutaminase elicitor</fullName>
    </recommendedName>
</protein>
<dbReference type="RefSeq" id="WP_324697398.1">
    <property type="nucleotide sequence ID" value="NZ_JAYMYJ010000145.1"/>
</dbReference>
<gene>
    <name evidence="2" type="ORF">VSS37_17960</name>
</gene>
<dbReference type="EMBL" id="JAYMYJ010000145">
    <property type="protein sequence ID" value="MEB4592869.1"/>
    <property type="molecule type" value="Genomic_DNA"/>
</dbReference>
<reference evidence="2 3" key="2">
    <citation type="submission" date="2024-01" db="EMBL/GenBank/DDBJ databases">
        <authorList>
            <person name="Xie X."/>
        </authorList>
    </citation>
    <scope>NUCLEOTIDE SEQUENCE [LARGE SCALE GENOMIC DNA]</scope>
    <source>
        <strain evidence="2">SCUT-1</strain>
    </source>
</reference>
<evidence type="ECO:0008006" key="4">
    <source>
        <dbReference type="Google" id="ProtNLM"/>
    </source>
</evidence>
<reference evidence="3" key="1">
    <citation type="submission" date="2023-07" db="EMBL/GenBank/DDBJ databases">
        <title>The carbon used by Thiothrix.</title>
        <authorList>
            <person name="Chen L."/>
        </authorList>
    </citation>
    <scope>NUCLEOTIDE SEQUENCE [LARGE SCALE GENOMIC DNA]</scope>
</reference>
<name>A0ABU6D1B3_9GAMM</name>
<feature type="compositionally biased region" description="Low complexity" evidence="1">
    <location>
        <begin position="539"/>
        <end position="571"/>
    </location>
</feature>
<keyword evidence="3" id="KW-1185">Reference proteome</keyword>
<evidence type="ECO:0000313" key="2">
    <source>
        <dbReference type="EMBL" id="MEB4592869.1"/>
    </source>
</evidence>
<accession>A0ABU6D1B3</accession>
<comment type="caution">
    <text evidence="2">The sequence shown here is derived from an EMBL/GenBank/DDBJ whole genome shotgun (WGS) entry which is preliminary data.</text>
</comment>
<evidence type="ECO:0000313" key="3">
    <source>
        <dbReference type="Proteomes" id="UP001308005"/>
    </source>
</evidence>
<dbReference type="Pfam" id="PF16683">
    <property type="entry name" value="TGase_elicitor"/>
    <property type="match status" value="1"/>
</dbReference>
<proteinExistence type="predicted"/>
<dbReference type="InterPro" id="IPR032048">
    <property type="entry name" value="TGase_elicitor"/>
</dbReference>
<organism evidence="2 3">
    <name type="scientific">Candidatus Thiothrix phosphatis</name>
    <dbReference type="NCBI Taxonomy" id="3112415"/>
    <lineage>
        <taxon>Bacteria</taxon>
        <taxon>Pseudomonadati</taxon>
        <taxon>Pseudomonadota</taxon>
        <taxon>Gammaproteobacteria</taxon>
        <taxon>Thiotrichales</taxon>
        <taxon>Thiotrichaceae</taxon>
        <taxon>Thiothrix</taxon>
    </lineage>
</organism>
<evidence type="ECO:0000256" key="1">
    <source>
        <dbReference type="SAM" id="MobiDB-lite"/>
    </source>
</evidence>
<feature type="region of interest" description="Disordered" evidence="1">
    <location>
        <begin position="502"/>
        <end position="571"/>
    </location>
</feature>
<sequence length="585" mass="63154">MSNTIEQQIDADLAAFTADPKTFMDRQPPKKDAQGNPVEGATLFSQEAIDDKSFIDAHDEQRMHILQPGEGEPGGVSTRAAIASNDKPADLVDTLKYTRLDQMESANLMKASLAESPWSDDYWGIYKGILGARYADPSFPSSPDWKENSDYIRSHLAATILASGNATKINQLSPAEKYDALVGDSNFSLTLAMWQEGKGYYDKYGSVETWMGICHGWSPAAYMLARPTKSVTLKTPDNVSIKFYPSDIKALGSLLWAKAPSRYRFIGGRCNDKEPATDPTTGRVKSSQCFDTNPGTWHLAIVNQIGVSKRSMVMDVTFDYEVWNQPTHAYEYRYFNPQTMTYASSLAAATVSMAAFTNDKFRSFRGAQSKSVVGVRMDVSYVVETSPSQNETDSPSRDAIQQVTYYYDLELDASNNIVGGEWYNNKHPDFLWTPAKGSTAKTSYDPQATGSWPQGGAVPSAWRAAAKLASSKQSAPLAVIVEQLIKLSNGTQTAFPAAAVDTAAREATPATPEPATPVPPPVAEPAVMPTPQPTPTPSPSTTGGSTAAPSGGTTASGSTTPSTTASTSSASLPWWRRLLNALFGG</sequence>